<sequence length="248" mass="28202">MKIDTKIIAHRGSKGTRPENTLISFQTALDDGADGIETDVHFSKDNHLIIMHDETVDRTTNGSGLIVDKNLAEIKHLDAGIRFSPEFKGTTVPTLQEVVELLIRDHFSGIFNLELKTNKIQYPGIEKAVFDYFASINYPFQLIYSSFNAHSLEILNRLDPQAAGAKLFKTAAKEAKSLKKDHLISDFHPDIRWIKRHPFFAPAQNLRPWTVNSTEDMQYCFERNMAAIITDFPARAVQVRTEMREGIE</sequence>
<dbReference type="PATRIC" id="fig|1423808.3.peg.104"/>
<organism evidence="2 3">
    <name type="scientific">Lentilactobacillus sunkii DSM 19904</name>
    <dbReference type="NCBI Taxonomy" id="1423808"/>
    <lineage>
        <taxon>Bacteria</taxon>
        <taxon>Bacillati</taxon>
        <taxon>Bacillota</taxon>
        <taxon>Bacilli</taxon>
        <taxon>Lactobacillales</taxon>
        <taxon>Lactobacillaceae</taxon>
        <taxon>Lentilactobacillus</taxon>
    </lineage>
</organism>
<gene>
    <name evidence="2" type="ORF">FD17_GL000104</name>
</gene>
<feature type="domain" description="GP-PDE" evidence="1">
    <location>
        <begin position="5"/>
        <end position="240"/>
    </location>
</feature>
<dbReference type="RefSeq" id="WP_057822682.1">
    <property type="nucleotide sequence ID" value="NZ_AZEA01000001.1"/>
</dbReference>
<dbReference type="GO" id="GO:0008081">
    <property type="term" value="F:phosphoric diester hydrolase activity"/>
    <property type="evidence" value="ECO:0007669"/>
    <property type="project" value="InterPro"/>
</dbReference>
<dbReference type="InterPro" id="IPR030395">
    <property type="entry name" value="GP_PDE_dom"/>
</dbReference>
<dbReference type="PROSITE" id="PS51704">
    <property type="entry name" value="GP_PDE"/>
    <property type="match status" value="1"/>
</dbReference>
<dbReference type="Proteomes" id="UP000051581">
    <property type="component" value="Unassembled WGS sequence"/>
</dbReference>
<dbReference type="InterPro" id="IPR017946">
    <property type="entry name" value="PLC-like_Pdiesterase_TIM-brl"/>
</dbReference>
<evidence type="ECO:0000313" key="2">
    <source>
        <dbReference type="EMBL" id="KRK89867.1"/>
    </source>
</evidence>
<dbReference type="GO" id="GO:0006629">
    <property type="term" value="P:lipid metabolic process"/>
    <property type="evidence" value="ECO:0007669"/>
    <property type="project" value="InterPro"/>
</dbReference>
<dbReference type="Pfam" id="PF03009">
    <property type="entry name" value="GDPD"/>
    <property type="match status" value="1"/>
</dbReference>
<dbReference type="Gene3D" id="3.20.20.190">
    <property type="entry name" value="Phosphatidylinositol (PI) phosphodiesterase"/>
    <property type="match status" value="1"/>
</dbReference>
<comment type="caution">
    <text evidence="2">The sequence shown here is derived from an EMBL/GenBank/DDBJ whole genome shotgun (WGS) entry which is preliminary data.</text>
</comment>
<accession>A0A0R1L248</accession>
<reference evidence="2 3" key="1">
    <citation type="journal article" date="2015" name="Genome Announc.">
        <title>Expanding the biotechnology potential of lactobacilli through comparative genomics of 213 strains and associated genera.</title>
        <authorList>
            <person name="Sun Z."/>
            <person name="Harris H.M."/>
            <person name="McCann A."/>
            <person name="Guo C."/>
            <person name="Argimon S."/>
            <person name="Zhang W."/>
            <person name="Yang X."/>
            <person name="Jeffery I.B."/>
            <person name="Cooney J.C."/>
            <person name="Kagawa T.F."/>
            <person name="Liu W."/>
            <person name="Song Y."/>
            <person name="Salvetti E."/>
            <person name="Wrobel A."/>
            <person name="Rasinkangas P."/>
            <person name="Parkhill J."/>
            <person name="Rea M.C."/>
            <person name="O'Sullivan O."/>
            <person name="Ritari J."/>
            <person name="Douillard F.P."/>
            <person name="Paul Ross R."/>
            <person name="Yang R."/>
            <person name="Briner A.E."/>
            <person name="Felis G.E."/>
            <person name="de Vos W.M."/>
            <person name="Barrangou R."/>
            <person name="Klaenhammer T.R."/>
            <person name="Caufield P.W."/>
            <person name="Cui Y."/>
            <person name="Zhang H."/>
            <person name="O'Toole P.W."/>
        </authorList>
    </citation>
    <scope>NUCLEOTIDE SEQUENCE [LARGE SCALE GENOMIC DNA]</scope>
    <source>
        <strain evidence="2 3">DSM 19904</strain>
    </source>
</reference>
<dbReference type="AlphaFoldDB" id="A0A0R1L248"/>
<dbReference type="CDD" id="cd08563">
    <property type="entry name" value="GDPD_TtGDE_like"/>
    <property type="match status" value="1"/>
</dbReference>
<protein>
    <submittedName>
        <fullName evidence="2">Glycerophosphoryl diester phosphodiesterase</fullName>
    </submittedName>
</protein>
<evidence type="ECO:0000313" key="3">
    <source>
        <dbReference type="Proteomes" id="UP000051581"/>
    </source>
</evidence>
<dbReference type="PANTHER" id="PTHR46211:SF1">
    <property type="entry name" value="GLYCEROPHOSPHODIESTER PHOSPHODIESTERASE, CYTOPLASMIC"/>
    <property type="match status" value="1"/>
</dbReference>
<keyword evidence="3" id="KW-1185">Reference proteome</keyword>
<dbReference type="OrthoDB" id="384721at2"/>
<dbReference type="SUPFAM" id="SSF51695">
    <property type="entry name" value="PLC-like phosphodiesterases"/>
    <property type="match status" value="1"/>
</dbReference>
<proteinExistence type="predicted"/>
<name>A0A0R1L248_9LACO</name>
<dbReference type="EMBL" id="AZEA01000001">
    <property type="protein sequence ID" value="KRK89867.1"/>
    <property type="molecule type" value="Genomic_DNA"/>
</dbReference>
<evidence type="ECO:0000259" key="1">
    <source>
        <dbReference type="PROSITE" id="PS51704"/>
    </source>
</evidence>
<dbReference type="PANTHER" id="PTHR46211">
    <property type="entry name" value="GLYCEROPHOSPHORYL DIESTER PHOSPHODIESTERASE"/>
    <property type="match status" value="1"/>
</dbReference>